<gene>
    <name evidence="2" type="ORF">EZS28_032793</name>
</gene>
<name>A0A5J4UNW6_9EUKA</name>
<evidence type="ECO:0000313" key="2">
    <source>
        <dbReference type="EMBL" id="KAA6371680.1"/>
    </source>
</evidence>
<comment type="caution">
    <text evidence="2">The sequence shown here is derived from an EMBL/GenBank/DDBJ whole genome shotgun (WGS) entry which is preliminary data.</text>
</comment>
<feature type="region of interest" description="Disordered" evidence="1">
    <location>
        <begin position="1"/>
        <end position="29"/>
    </location>
</feature>
<feature type="non-terminal residue" evidence="2">
    <location>
        <position position="1"/>
    </location>
</feature>
<dbReference type="AlphaFoldDB" id="A0A5J4UNW6"/>
<sequence length="322" mass="34729">TTNYYARNDHSHPLNITTSIPPQDSADGSVGTTNYYARNDHSHPINVETNASNIPIVNGVGANGTSAFYARQDHVHPQQLTYDGNVTATKFIKTGGTVNDILLANGDTKVISDISGDGFVAKTGKKIQTVQGYLRHANYQYDDDEEIDSSNDEDYQTKGSIYQQYVNKSQTETITGRKIFKNDQFQIQPAGSNNPLLLFNNNNGLSSYYPNSKLVTKYVLNAGSSSSFADVTCGNVQINPSAVAGFDDGLRVARTIENTGSASIELGCSRTSNSGAIEGQWVIYTPSTKSLIIAVASQAEDITRGLQISADGNTLTFNGRTL</sequence>
<dbReference type="Proteomes" id="UP000324800">
    <property type="component" value="Unassembled WGS sequence"/>
</dbReference>
<reference evidence="2 3" key="1">
    <citation type="submission" date="2019-03" db="EMBL/GenBank/DDBJ databases">
        <title>Single cell metagenomics reveals metabolic interactions within the superorganism composed of flagellate Streblomastix strix and complex community of Bacteroidetes bacteria on its surface.</title>
        <authorList>
            <person name="Treitli S.C."/>
            <person name="Kolisko M."/>
            <person name="Husnik F."/>
            <person name="Keeling P."/>
            <person name="Hampl V."/>
        </authorList>
    </citation>
    <scope>NUCLEOTIDE SEQUENCE [LARGE SCALE GENOMIC DNA]</scope>
    <source>
        <strain evidence="2">ST1C</strain>
    </source>
</reference>
<protein>
    <submittedName>
        <fullName evidence="2">Uncharacterized protein</fullName>
    </submittedName>
</protein>
<evidence type="ECO:0000313" key="3">
    <source>
        <dbReference type="Proteomes" id="UP000324800"/>
    </source>
</evidence>
<accession>A0A5J4UNW6</accession>
<evidence type="ECO:0000256" key="1">
    <source>
        <dbReference type="SAM" id="MobiDB-lite"/>
    </source>
</evidence>
<proteinExistence type="predicted"/>
<dbReference type="EMBL" id="SNRW01014249">
    <property type="protein sequence ID" value="KAA6371680.1"/>
    <property type="molecule type" value="Genomic_DNA"/>
</dbReference>
<organism evidence="2 3">
    <name type="scientific">Streblomastix strix</name>
    <dbReference type="NCBI Taxonomy" id="222440"/>
    <lineage>
        <taxon>Eukaryota</taxon>
        <taxon>Metamonada</taxon>
        <taxon>Preaxostyla</taxon>
        <taxon>Oxymonadida</taxon>
        <taxon>Streblomastigidae</taxon>
        <taxon>Streblomastix</taxon>
    </lineage>
</organism>